<keyword evidence="14" id="KW-1185">Reference proteome</keyword>
<evidence type="ECO:0000256" key="1">
    <source>
        <dbReference type="ARBA" id="ARBA00004459"/>
    </source>
</evidence>
<name>I1XFG9_METNJ</name>
<evidence type="ECO:0000256" key="4">
    <source>
        <dbReference type="ARBA" id="ARBA00022729"/>
    </source>
</evidence>
<keyword evidence="6 12" id="KW-0472">Membrane</keyword>
<dbReference type="InterPro" id="IPR000566">
    <property type="entry name" value="Lipocln_cytosolic_FA-bd_dom"/>
</dbReference>
<evidence type="ECO:0000256" key="3">
    <source>
        <dbReference type="ARBA" id="ARBA00011738"/>
    </source>
</evidence>
<evidence type="ECO:0000256" key="9">
    <source>
        <dbReference type="ARBA" id="ARBA00023288"/>
    </source>
</evidence>
<reference evidence="13 14" key="2">
    <citation type="journal article" date="2013" name="Int. J. Syst. Evol. Microbiol.">
        <title>Methylophaga nitratireducenticrescens sp. nov. and Methylophaga frappieri sp. nov., isolated from the biofilm of the methanol-fed denitrification system treating the seawater at the Montreal Biodome.</title>
        <authorList>
            <person name="Villeneuve C."/>
            <person name="Martineau C."/>
            <person name="Mauffrey F."/>
            <person name="Villemur R."/>
        </authorList>
    </citation>
    <scope>NUCLEOTIDE SEQUENCE [LARGE SCALE GENOMIC DNA]</scope>
    <source>
        <strain evidence="13 14">JAM1</strain>
    </source>
</reference>
<dbReference type="PANTHER" id="PTHR10612">
    <property type="entry name" value="APOLIPOPROTEIN D"/>
    <property type="match status" value="1"/>
</dbReference>
<dbReference type="eggNOG" id="COG3040">
    <property type="taxonomic scope" value="Bacteria"/>
</dbReference>
<comment type="function">
    <text evidence="10 12">Involved in the storage or transport of lipids necessary for membrane maintenance under stressful conditions. Displays a binding preference for lysophospholipids.</text>
</comment>
<proteinExistence type="inferred from homology"/>
<dbReference type="HOGENOM" id="CLU_068449_3_0_6"/>
<dbReference type="Proteomes" id="UP000009144">
    <property type="component" value="Chromosome"/>
</dbReference>
<keyword evidence="8 12" id="KW-0998">Cell outer membrane</keyword>
<dbReference type="FunFam" id="2.40.128.20:FF:000002">
    <property type="entry name" value="Outer membrane lipoprotein Blc"/>
    <property type="match status" value="1"/>
</dbReference>
<sequence length="165" mass="18623">MLTACTGTPEGVEPVTGFELDRYLGKWYEIARLDHSFEEGLTAVTADYSLHEEGHVQVINRGFNSAENQWEEAEGKAKFVQSRDIGQLKVSFFGPFYGSYIVFGLDKQDYQYTFVSGPNHGYLWLLARTPQVSDEVIADFINEASQRGFETDKLIFVDQDSVSAE</sequence>
<dbReference type="AlphaFoldDB" id="I1XFG9"/>
<evidence type="ECO:0000256" key="2">
    <source>
        <dbReference type="ARBA" id="ARBA00006889"/>
    </source>
</evidence>
<evidence type="ECO:0000256" key="12">
    <source>
        <dbReference type="PIRNR" id="PIRNR036893"/>
    </source>
</evidence>
<evidence type="ECO:0000256" key="5">
    <source>
        <dbReference type="ARBA" id="ARBA00023121"/>
    </source>
</evidence>
<dbReference type="SUPFAM" id="SSF50814">
    <property type="entry name" value="Lipocalins"/>
    <property type="match status" value="1"/>
</dbReference>
<dbReference type="GO" id="GO:0008289">
    <property type="term" value="F:lipid binding"/>
    <property type="evidence" value="ECO:0007669"/>
    <property type="project" value="UniProtKB-UniRule"/>
</dbReference>
<evidence type="ECO:0000256" key="6">
    <source>
        <dbReference type="ARBA" id="ARBA00023136"/>
    </source>
</evidence>
<keyword evidence="9 12" id="KW-0449">Lipoprotein</keyword>
<evidence type="ECO:0000256" key="11">
    <source>
        <dbReference type="ARBA" id="ARBA00071217"/>
    </source>
</evidence>
<protein>
    <recommendedName>
        <fullName evidence="11 12">Outer membrane lipoprotein Blc</fullName>
    </recommendedName>
</protein>
<dbReference type="PIRSF" id="PIRSF036893">
    <property type="entry name" value="Lipocalin_ApoD"/>
    <property type="match status" value="1"/>
</dbReference>
<keyword evidence="5 12" id="KW-0446">Lipid-binding</keyword>
<dbReference type="InterPro" id="IPR002446">
    <property type="entry name" value="Lipocalin_bac"/>
</dbReference>
<accession>I1XFG9</accession>
<dbReference type="Pfam" id="PF08212">
    <property type="entry name" value="Lipocalin_2"/>
    <property type="match status" value="1"/>
</dbReference>
<evidence type="ECO:0000313" key="13">
    <source>
        <dbReference type="EMBL" id="AFI83138.1"/>
    </source>
</evidence>
<keyword evidence="4" id="KW-0732">Signal</keyword>
<dbReference type="STRING" id="754476.Q7A_280"/>
<dbReference type="PRINTS" id="PR01171">
    <property type="entry name" value="BCTLIPOCALIN"/>
</dbReference>
<dbReference type="PANTHER" id="PTHR10612:SF34">
    <property type="entry name" value="APOLIPOPROTEIN D"/>
    <property type="match status" value="1"/>
</dbReference>
<dbReference type="CDD" id="cd19438">
    <property type="entry name" value="lipocalin_Blc-like"/>
    <property type="match status" value="1"/>
</dbReference>
<dbReference type="InterPro" id="IPR047202">
    <property type="entry name" value="Lipocalin_Blc-like_dom"/>
</dbReference>
<comment type="subcellular location">
    <subcellularLocation>
        <location evidence="1">Cell outer membrane</location>
        <topology evidence="1">Lipid-anchor</topology>
    </subcellularLocation>
</comment>
<dbReference type="EMBL" id="CP003390">
    <property type="protein sequence ID" value="AFI83138.1"/>
    <property type="molecule type" value="Genomic_DNA"/>
</dbReference>
<dbReference type="Gene3D" id="2.40.128.20">
    <property type="match status" value="1"/>
</dbReference>
<dbReference type="PATRIC" id="fig|754476.3.peg.277"/>
<dbReference type="InterPro" id="IPR022271">
    <property type="entry name" value="Lipocalin_ApoD"/>
</dbReference>
<dbReference type="GO" id="GO:0006950">
    <property type="term" value="P:response to stress"/>
    <property type="evidence" value="ECO:0007669"/>
    <property type="project" value="UniProtKB-ARBA"/>
</dbReference>
<evidence type="ECO:0000256" key="10">
    <source>
        <dbReference type="ARBA" id="ARBA00057024"/>
    </source>
</evidence>
<evidence type="ECO:0000256" key="8">
    <source>
        <dbReference type="ARBA" id="ARBA00023237"/>
    </source>
</evidence>
<evidence type="ECO:0000256" key="7">
    <source>
        <dbReference type="ARBA" id="ARBA00023139"/>
    </source>
</evidence>
<organism evidence="13 14">
    <name type="scientific">Methylophaga nitratireducenticrescens</name>
    <dbReference type="NCBI Taxonomy" id="754476"/>
    <lineage>
        <taxon>Bacteria</taxon>
        <taxon>Pseudomonadati</taxon>
        <taxon>Pseudomonadota</taxon>
        <taxon>Gammaproteobacteria</taxon>
        <taxon>Thiotrichales</taxon>
        <taxon>Piscirickettsiaceae</taxon>
        <taxon>Methylophaga</taxon>
    </lineage>
</organism>
<keyword evidence="7" id="KW-0564">Palmitate</keyword>
<evidence type="ECO:0000313" key="14">
    <source>
        <dbReference type="Proteomes" id="UP000009144"/>
    </source>
</evidence>
<dbReference type="InterPro" id="IPR012674">
    <property type="entry name" value="Calycin"/>
</dbReference>
<dbReference type="GO" id="GO:0009279">
    <property type="term" value="C:cell outer membrane"/>
    <property type="evidence" value="ECO:0007669"/>
    <property type="project" value="UniProtKB-SubCell"/>
</dbReference>
<dbReference type="KEGG" id="mej:Q7A_280"/>
<gene>
    <name evidence="13" type="ordered locus">Q7A_280</name>
</gene>
<dbReference type="PROSITE" id="PS00213">
    <property type="entry name" value="LIPOCALIN"/>
    <property type="match status" value="1"/>
</dbReference>
<reference evidence="13 14" key="1">
    <citation type="journal article" date="2012" name="J. Bacteriol.">
        <title>Complete genome sequences of Methylophaga sp. strain JAM1 and Methylophaga sp. strain JAM7.</title>
        <authorList>
            <person name="Villeneuve C."/>
            <person name="Martineau C."/>
            <person name="Mauffrey F."/>
            <person name="Villemur R."/>
        </authorList>
    </citation>
    <scope>NUCLEOTIDE SEQUENCE [LARGE SCALE GENOMIC DNA]</scope>
    <source>
        <strain evidence="13 14">JAM1</strain>
    </source>
</reference>
<dbReference type="InterPro" id="IPR022272">
    <property type="entry name" value="Lipocalin_CS"/>
</dbReference>
<comment type="similarity">
    <text evidence="2 12">Belongs to the calycin superfamily. Lipocalin family.</text>
</comment>
<comment type="subunit">
    <text evidence="3 12">Homodimer.</text>
</comment>